<dbReference type="Gene3D" id="1.25.40.820">
    <property type="match status" value="1"/>
</dbReference>
<evidence type="ECO:0000256" key="1">
    <source>
        <dbReference type="ARBA" id="ARBA00004123"/>
    </source>
</evidence>
<keyword evidence="7 12" id="KW-0904">Protein phosphatase</keyword>
<name>A0A8S1EXW4_9PELO</name>
<evidence type="ECO:0000256" key="4">
    <source>
        <dbReference type="ARBA" id="ARBA00022771"/>
    </source>
</evidence>
<evidence type="ECO:0000256" key="12">
    <source>
        <dbReference type="RuleBase" id="RU367080"/>
    </source>
</evidence>
<evidence type="ECO:0000256" key="10">
    <source>
        <dbReference type="ARBA" id="ARBA00048336"/>
    </source>
</evidence>
<feature type="compositionally biased region" description="Basic and acidic residues" evidence="14">
    <location>
        <begin position="169"/>
        <end position="181"/>
    </location>
</feature>
<evidence type="ECO:0000256" key="2">
    <source>
        <dbReference type="ARBA" id="ARBA00005676"/>
    </source>
</evidence>
<keyword evidence="4 12" id="KW-0863">Zinc-finger</keyword>
<dbReference type="GO" id="GO:0005737">
    <property type="term" value="C:cytoplasm"/>
    <property type="evidence" value="ECO:0007669"/>
    <property type="project" value="TreeGrafter"/>
</dbReference>
<comment type="catalytic activity">
    <reaction evidence="9 12">
        <text>O-phospho-L-seryl-[protein] + H2O = L-seryl-[protein] + phosphate</text>
        <dbReference type="Rhea" id="RHEA:20629"/>
        <dbReference type="Rhea" id="RHEA-COMP:9863"/>
        <dbReference type="Rhea" id="RHEA-COMP:11604"/>
        <dbReference type="ChEBI" id="CHEBI:15377"/>
        <dbReference type="ChEBI" id="CHEBI:29999"/>
        <dbReference type="ChEBI" id="CHEBI:43474"/>
        <dbReference type="ChEBI" id="CHEBI:83421"/>
        <dbReference type="EC" id="3.1.3.16"/>
    </reaction>
</comment>
<reference evidence="16 17" key="1">
    <citation type="submission" date="2020-04" db="EMBL/GenBank/DDBJ databases">
        <authorList>
            <person name="Laetsch R D."/>
            <person name="Stevens L."/>
            <person name="Kumar S."/>
            <person name="Blaxter L. M."/>
        </authorList>
    </citation>
    <scope>NUCLEOTIDE SEQUENCE [LARGE SCALE GENOMIC DNA]</scope>
</reference>
<evidence type="ECO:0000256" key="14">
    <source>
        <dbReference type="SAM" id="MobiDB-lite"/>
    </source>
</evidence>
<protein>
    <recommendedName>
        <fullName evidence="12">RNA polymerase II subunit B1 CTD phosphatase RPAP2 homolog</fullName>
        <ecNumber evidence="12">3.1.3.16</ecNumber>
    </recommendedName>
</protein>
<keyword evidence="13" id="KW-0175">Coiled coil</keyword>
<comment type="function">
    <text evidence="12">Putative RNA polymerase II subunit B1 C-terminal domain (CTD) phosphatase involved in RNA polymerase II transcription regulation.</text>
</comment>
<dbReference type="GO" id="GO:0005634">
    <property type="term" value="C:nucleus"/>
    <property type="evidence" value="ECO:0007669"/>
    <property type="project" value="UniProtKB-SubCell"/>
</dbReference>
<evidence type="ECO:0000256" key="3">
    <source>
        <dbReference type="ARBA" id="ARBA00022723"/>
    </source>
</evidence>
<feature type="region of interest" description="Disordered" evidence="14">
    <location>
        <begin position="169"/>
        <end position="189"/>
    </location>
</feature>
<evidence type="ECO:0000256" key="11">
    <source>
        <dbReference type="PROSITE-ProRule" id="PRU00812"/>
    </source>
</evidence>
<keyword evidence="5 12" id="KW-0378">Hydrolase</keyword>
<dbReference type="EC" id="3.1.3.16" evidence="12"/>
<dbReference type="PROSITE" id="PS51479">
    <property type="entry name" value="ZF_RTR1"/>
    <property type="match status" value="1"/>
</dbReference>
<proteinExistence type="inferred from homology"/>
<dbReference type="InterPro" id="IPR007308">
    <property type="entry name" value="Rtr1/RPAP2_dom"/>
</dbReference>
<evidence type="ECO:0000259" key="15">
    <source>
        <dbReference type="PROSITE" id="PS51479"/>
    </source>
</evidence>
<gene>
    <name evidence="16" type="ORF">CBOVIS_LOCUS5425</name>
</gene>
<dbReference type="Pfam" id="PF04181">
    <property type="entry name" value="RPAP2_Rtr1"/>
    <property type="match status" value="1"/>
</dbReference>
<evidence type="ECO:0000256" key="8">
    <source>
        <dbReference type="ARBA" id="ARBA00023242"/>
    </source>
</evidence>
<accession>A0A8S1EXW4</accession>
<dbReference type="OrthoDB" id="2590500at2759"/>
<comment type="subcellular location">
    <subcellularLocation>
        <location evidence="1 12">Nucleus</location>
    </subcellularLocation>
</comment>
<dbReference type="PANTHER" id="PTHR14732">
    <property type="entry name" value="RNA POLYMERASE II SUBUNIT B1 CTD PHOSPHATASE RPAP2-RELATED"/>
    <property type="match status" value="1"/>
</dbReference>
<dbReference type="GO" id="GO:0043175">
    <property type="term" value="F:RNA polymerase core enzyme binding"/>
    <property type="evidence" value="ECO:0007669"/>
    <property type="project" value="UniProtKB-UniRule"/>
</dbReference>
<evidence type="ECO:0000256" key="9">
    <source>
        <dbReference type="ARBA" id="ARBA00047761"/>
    </source>
</evidence>
<dbReference type="EMBL" id="CADEPM010000003">
    <property type="protein sequence ID" value="CAB3402873.1"/>
    <property type="molecule type" value="Genomic_DNA"/>
</dbReference>
<keyword evidence="8 12" id="KW-0539">Nucleus</keyword>
<sequence length="413" mass="48115">MSSETAKLRKIVHQTIEELSDTVNSDKLLELLPNLHASGWDELIEERFVSKLCGYPTCSRESRPSLGRQMFQIDRKSGKIYENCKERYKFCSDNCFEKSISIRKQLNDEALWITGKISSRMEKKFELPQDIVKLIEEITNEEKTPKKVKPVDKEIHLVEDSILAQMTDLRIRDEESDKENSGDDDDDEFKHIEPYKKCADDEEFLESVHRFVATKPSTSKVETPKKIEKTLEKKEELQKKEEEILAKLRSWISEETRKMIHEGYRPVGGEVEKLLMDFLAGKSTDENKVELPNLDKFNIKEKRLNILLQSLKLPWIALEESLQLCTSRRDLLPRLCATFNLTAENIAGWNKREIQCITYALFVIICRVDSELEDEFFQKGRISDKLVESAKDKCQLETTDLIEIYGIFRESNC</sequence>
<feature type="domain" description="RTR1-type" evidence="15">
    <location>
        <begin position="30"/>
        <end position="115"/>
    </location>
</feature>
<evidence type="ECO:0000256" key="13">
    <source>
        <dbReference type="SAM" id="Coils"/>
    </source>
</evidence>
<dbReference type="InterPro" id="IPR038534">
    <property type="entry name" value="Rtr1/RPAP2_sf"/>
</dbReference>
<dbReference type="AlphaFoldDB" id="A0A8S1EXW4"/>
<comment type="caution">
    <text evidence="16">The sequence shown here is derived from an EMBL/GenBank/DDBJ whole genome shotgun (WGS) entry which is preliminary data.</text>
</comment>
<comment type="similarity">
    <text evidence="2 11 12">Belongs to the RPAP2 family.</text>
</comment>
<dbReference type="GO" id="GO:0008270">
    <property type="term" value="F:zinc ion binding"/>
    <property type="evidence" value="ECO:0007669"/>
    <property type="project" value="UniProtKB-KW"/>
</dbReference>
<dbReference type="Proteomes" id="UP000494206">
    <property type="component" value="Unassembled WGS sequence"/>
</dbReference>
<keyword evidence="3 12" id="KW-0479">Metal-binding</keyword>
<evidence type="ECO:0000313" key="16">
    <source>
        <dbReference type="EMBL" id="CAB3402873.1"/>
    </source>
</evidence>
<organism evidence="16 17">
    <name type="scientific">Caenorhabditis bovis</name>
    <dbReference type="NCBI Taxonomy" id="2654633"/>
    <lineage>
        <taxon>Eukaryota</taxon>
        <taxon>Metazoa</taxon>
        <taxon>Ecdysozoa</taxon>
        <taxon>Nematoda</taxon>
        <taxon>Chromadorea</taxon>
        <taxon>Rhabditida</taxon>
        <taxon>Rhabditina</taxon>
        <taxon>Rhabditomorpha</taxon>
        <taxon>Rhabditoidea</taxon>
        <taxon>Rhabditidae</taxon>
        <taxon>Peloderinae</taxon>
        <taxon>Caenorhabditis</taxon>
    </lineage>
</organism>
<dbReference type="GO" id="GO:0008420">
    <property type="term" value="F:RNA polymerase II CTD heptapeptide repeat phosphatase activity"/>
    <property type="evidence" value="ECO:0007669"/>
    <property type="project" value="UniProtKB-UniRule"/>
</dbReference>
<evidence type="ECO:0000256" key="6">
    <source>
        <dbReference type="ARBA" id="ARBA00022833"/>
    </source>
</evidence>
<evidence type="ECO:0000256" key="7">
    <source>
        <dbReference type="ARBA" id="ARBA00022912"/>
    </source>
</evidence>
<dbReference type="PANTHER" id="PTHR14732:SF0">
    <property type="entry name" value="RNA POLYMERASE II SUBUNIT B1 CTD PHOSPHATASE RPAP2-RELATED"/>
    <property type="match status" value="1"/>
</dbReference>
<keyword evidence="6 12" id="KW-0862">Zinc</keyword>
<evidence type="ECO:0000256" key="5">
    <source>
        <dbReference type="ARBA" id="ARBA00022801"/>
    </source>
</evidence>
<feature type="coiled-coil region" evidence="13">
    <location>
        <begin position="227"/>
        <end position="254"/>
    </location>
</feature>
<dbReference type="InterPro" id="IPR039693">
    <property type="entry name" value="Rtr1/RPAP2"/>
</dbReference>
<keyword evidence="17" id="KW-1185">Reference proteome</keyword>
<comment type="catalytic activity">
    <reaction evidence="10 12">
        <text>O-phospho-L-threonyl-[protein] + H2O = L-threonyl-[protein] + phosphate</text>
        <dbReference type="Rhea" id="RHEA:47004"/>
        <dbReference type="Rhea" id="RHEA-COMP:11060"/>
        <dbReference type="Rhea" id="RHEA-COMP:11605"/>
        <dbReference type="ChEBI" id="CHEBI:15377"/>
        <dbReference type="ChEBI" id="CHEBI:30013"/>
        <dbReference type="ChEBI" id="CHEBI:43474"/>
        <dbReference type="ChEBI" id="CHEBI:61977"/>
        <dbReference type="EC" id="3.1.3.16"/>
    </reaction>
</comment>
<evidence type="ECO:0000313" key="17">
    <source>
        <dbReference type="Proteomes" id="UP000494206"/>
    </source>
</evidence>